<dbReference type="InterPro" id="IPR028325">
    <property type="entry name" value="VG_K_chnl"/>
</dbReference>
<feature type="region of interest" description="Disordered" evidence="8">
    <location>
        <begin position="233"/>
        <end position="263"/>
    </location>
</feature>
<keyword evidence="7 11" id="KW-0407">Ion channel</keyword>
<dbReference type="EMBL" id="JBBDGL010000001">
    <property type="protein sequence ID" value="MEJ1154139.1"/>
    <property type="molecule type" value="Genomic_DNA"/>
</dbReference>
<evidence type="ECO:0000256" key="5">
    <source>
        <dbReference type="ARBA" id="ARBA00023065"/>
    </source>
</evidence>
<feature type="compositionally biased region" description="Pro residues" evidence="8">
    <location>
        <begin position="249"/>
        <end position="263"/>
    </location>
</feature>
<protein>
    <submittedName>
        <fullName evidence="11">Potassium channel family protein</fullName>
    </submittedName>
</protein>
<dbReference type="PANTHER" id="PTHR11537:SF254">
    <property type="entry name" value="POTASSIUM VOLTAGE-GATED CHANNEL PROTEIN SHAB"/>
    <property type="match status" value="1"/>
</dbReference>
<organism evidence="11 12">
    <name type="scientific">Microbacterium marmarense</name>
    <dbReference type="NCBI Taxonomy" id="3122051"/>
    <lineage>
        <taxon>Bacteria</taxon>
        <taxon>Bacillati</taxon>
        <taxon>Actinomycetota</taxon>
        <taxon>Actinomycetes</taxon>
        <taxon>Micrococcales</taxon>
        <taxon>Microbacteriaceae</taxon>
        <taxon>Microbacterium</taxon>
    </lineage>
</organism>
<feature type="transmembrane region" description="Helical" evidence="9">
    <location>
        <begin position="42"/>
        <end position="61"/>
    </location>
</feature>
<comment type="subcellular location">
    <subcellularLocation>
        <location evidence="1">Membrane</location>
        <topology evidence="1">Multi-pass membrane protein</topology>
    </subcellularLocation>
</comment>
<feature type="transmembrane region" description="Helical" evidence="9">
    <location>
        <begin position="177"/>
        <end position="202"/>
    </location>
</feature>
<feature type="transmembrane region" description="Helical" evidence="9">
    <location>
        <begin position="115"/>
        <end position="134"/>
    </location>
</feature>
<evidence type="ECO:0000313" key="12">
    <source>
        <dbReference type="Proteomes" id="UP001368654"/>
    </source>
</evidence>
<dbReference type="InterPro" id="IPR013099">
    <property type="entry name" value="K_chnl_dom"/>
</dbReference>
<dbReference type="RefSeq" id="WP_337336586.1">
    <property type="nucleotide sequence ID" value="NZ_JBBDGL010000001.1"/>
</dbReference>
<evidence type="ECO:0000313" key="11">
    <source>
        <dbReference type="EMBL" id="MEJ1154139.1"/>
    </source>
</evidence>
<feature type="domain" description="Potassium channel" evidence="10">
    <location>
        <begin position="128"/>
        <end position="202"/>
    </location>
</feature>
<dbReference type="PANTHER" id="PTHR11537">
    <property type="entry name" value="VOLTAGE-GATED POTASSIUM CHANNEL"/>
    <property type="match status" value="1"/>
</dbReference>
<keyword evidence="3 9" id="KW-0812">Transmembrane</keyword>
<evidence type="ECO:0000256" key="2">
    <source>
        <dbReference type="ARBA" id="ARBA00022448"/>
    </source>
</evidence>
<evidence type="ECO:0000256" key="4">
    <source>
        <dbReference type="ARBA" id="ARBA00022989"/>
    </source>
</evidence>
<dbReference type="Pfam" id="PF07885">
    <property type="entry name" value="Ion_trans_2"/>
    <property type="match status" value="1"/>
</dbReference>
<dbReference type="Gene3D" id="1.10.287.70">
    <property type="match status" value="1"/>
</dbReference>
<accession>A0ABU8LPE1</accession>
<evidence type="ECO:0000256" key="1">
    <source>
        <dbReference type="ARBA" id="ARBA00004141"/>
    </source>
</evidence>
<evidence type="ECO:0000256" key="8">
    <source>
        <dbReference type="SAM" id="MobiDB-lite"/>
    </source>
</evidence>
<sequence length="263" mass="28620">MAKLTEERWRQLTRVPLIVASVVFIVVYSWQVIADFQGTAFMSARIIMGFTWVIFAVDYVVRLGLAADKRHWFVRHLFDFTVVILPALRPLRLLKALTLVGGVEHTQGTAIRSRLAVYGAGAVVILIWIGSLSVLDAERNAPGANIVNFGDSIWWAAVTMSTVGYGDYYPVTLMGRLVAVLLMAAAVALVGVVTATLASWVIEFASRGHDDDEASTRGQVRELARQINGIAARLGEMPEPGTKLASEPEVPPRPPLPPNAAST</sequence>
<name>A0ABU8LPE1_9MICO</name>
<dbReference type="Proteomes" id="UP001368654">
    <property type="component" value="Unassembled WGS sequence"/>
</dbReference>
<feature type="transmembrane region" description="Helical" evidence="9">
    <location>
        <begin position="146"/>
        <end position="165"/>
    </location>
</feature>
<dbReference type="Gene3D" id="1.20.5.110">
    <property type="match status" value="1"/>
</dbReference>
<keyword evidence="4 9" id="KW-1133">Transmembrane helix</keyword>
<dbReference type="InterPro" id="IPR027359">
    <property type="entry name" value="Volt_channel_dom_sf"/>
</dbReference>
<reference evidence="11 12" key="1">
    <citation type="submission" date="2024-02" db="EMBL/GenBank/DDBJ databases">
        <authorList>
            <person name="Saticioglu I.B."/>
        </authorList>
    </citation>
    <scope>NUCLEOTIDE SEQUENCE [LARGE SCALE GENOMIC DNA]</scope>
    <source>
        <strain evidence="11 12">Mu-86</strain>
    </source>
</reference>
<dbReference type="GO" id="GO:0034220">
    <property type="term" value="P:monoatomic ion transmembrane transport"/>
    <property type="evidence" value="ECO:0007669"/>
    <property type="project" value="UniProtKB-KW"/>
</dbReference>
<dbReference type="SUPFAM" id="SSF81324">
    <property type="entry name" value="Voltage-gated potassium channels"/>
    <property type="match status" value="1"/>
</dbReference>
<feature type="transmembrane region" description="Helical" evidence="9">
    <location>
        <begin position="12"/>
        <end position="30"/>
    </location>
</feature>
<keyword evidence="12" id="KW-1185">Reference proteome</keyword>
<evidence type="ECO:0000256" key="9">
    <source>
        <dbReference type="SAM" id="Phobius"/>
    </source>
</evidence>
<evidence type="ECO:0000256" key="6">
    <source>
        <dbReference type="ARBA" id="ARBA00023136"/>
    </source>
</evidence>
<evidence type="ECO:0000256" key="7">
    <source>
        <dbReference type="ARBA" id="ARBA00023303"/>
    </source>
</evidence>
<comment type="caution">
    <text evidence="11">The sequence shown here is derived from an EMBL/GenBank/DDBJ whole genome shotgun (WGS) entry which is preliminary data.</text>
</comment>
<gene>
    <name evidence="11" type="ORF">WDU96_00810</name>
</gene>
<keyword evidence="5" id="KW-0406">Ion transport</keyword>
<keyword evidence="2" id="KW-0813">Transport</keyword>
<evidence type="ECO:0000256" key="3">
    <source>
        <dbReference type="ARBA" id="ARBA00022692"/>
    </source>
</evidence>
<evidence type="ECO:0000259" key="10">
    <source>
        <dbReference type="Pfam" id="PF07885"/>
    </source>
</evidence>
<proteinExistence type="predicted"/>
<keyword evidence="6 9" id="KW-0472">Membrane</keyword>
<dbReference type="Gene3D" id="1.20.120.350">
    <property type="entry name" value="Voltage-gated potassium channels. Chain C"/>
    <property type="match status" value="1"/>
</dbReference>